<organism evidence="11 12">
    <name type="scientific">Thalictrum thalictroides</name>
    <name type="common">Rue-anemone</name>
    <name type="synonym">Anemone thalictroides</name>
    <dbReference type="NCBI Taxonomy" id="46969"/>
    <lineage>
        <taxon>Eukaryota</taxon>
        <taxon>Viridiplantae</taxon>
        <taxon>Streptophyta</taxon>
        <taxon>Embryophyta</taxon>
        <taxon>Tracheophyta</taxon>
        <taxon>Spermatophyta</taxon>
        <taxon>Magnoliopsida</taxon>
        <taxon>Ranunculales</taxon>
        <taxon>Ranunculaceae</taxon>
        <taxon>Thalictroideae</taxon>
        <taxon>Thalictrum</taxon>
    </lineage>
</organism>
<comment type="caution">
    <text evidence="11">The sequence shown here is derived from an EMBL/GenBank/DDBJ whole genome shotgun (WGS) entry which is preliminary data.</text>
</comment>
<evidence type="ECO:0000256" key="8">
    <source>
        <dbReference type="ARBA" id="ARBA00023136"/>
    </source>
</evidence>
<dbReference type="Proteomes" id="UP000554482">
    <property type="component" value="Unassembled WGS sequence"/>
</dbReference>
<evidence type="ECO:0000256" key="9">
    <source>
        <dbReference type="RuleBase" id="RU363099"/>
    </source>
</evidence>
<evidence type="ECO:0000256" key="3">
    <source>
        <dbReference type="ARBA" id="ARBA00010746"/>
    </source>
</evidence>
<dbReference type="EMBL" id="JABWDY010003830">
    <property type="protein sequence ID" value="KAF5205621.1"/>
    <property type="molecule type" value="Genomic_DNA"/>
</dbReference>
<keyword evidence="9" id="KW-0052">Apoplast</keyword>
<feature type="transmembrane region" description="Helical" evidence="10">
    <location>
        <begin position="268"/>
        <end position="292"/>
    </location>
</feature>
<comment type="function">
    <text evidence="9">Dirigent proteins impart stereoselectivity on the phenoxy radical-coupling reaction, yielding optically active lignans from two molecules of coniferyl alcohol in the biosynthesis of lignans, flavonolignans, and alkaloids and thus plays a central role in plant secondary metabolism.</text>
</comment>
<dbReference type="GO" id="GO:0006816">
    <property type="term" value="P:calcium ion transport"/>
    <property type="evidence" value="ECO:0007669"/>
    <property type="project" value="UniProtKB-ARBA"/>
</dbReference>
<evidence type="ECO:0000256" key="2">
    <source>
        <dbReference type="ARBA" id="ARBA00009190"/>
    </source>
</evidence>
<evidence type="ECO:0000256" key="4">
    <source>
        <dbReference type="ARBA" id="ARBA00011738"/>
    </source>
</evidence>
<feature type="transmembrane region" description="Helical" evidence="10">
    <location>
        <begin position="395"/>
        <end position="416"/>
    </location>
</feature>
<dbReference type="Pfam" id="PF01169">
    <property type="entry name" value="GDT1"/>
    <property type="match status" value="2"/>
</dbReference>
<sequence>MASRTTTTTTLLSIFLLFLCLSGSSAFPSRWNKNKYQPCKRLVLYFHDIIYNGKNAKNATSAIIGEPAGADKIILAGQSHFGNLVAFDDPITLDNNLHSQPVGRAQGFYLYDRKDIFTAWVAFTFVLNTTNLQGTINFAGADPLMEKTRDISVIGGTGDFFMARGVATLMTDAFEGEVYFRLQVDIKLYECCWLKFPMLVGLLTLLDSQQALAGSEFATGFQSLPYLGDLGDISTGFASAFLLIFFSELGDKTFFIAALLAARNSGPVIFIGTFGALATMTVISVVLGRTFHYVDDILPFRFGETDLPLDDIAAVCLLLYFGVSTLIEAASSDGQKTEEEQKEAELAVSDFTGNGAGLLAAANTVFSTFLVVFVAEWGDKSFFSTIALAAASSPLGVIGGALAGHAVATLLAVLGGSLLGTYLSEKTVAYIGGTLFLVFAAVTLIEIVT</sequence>
<proteinExistence type="inferred from homology"/>
<keyword evidence="5 9" id="KW-0964">Secreted</keyword>
<reference evidence="11 12" key="1">
    <citation type="submission" date="2020-06" db="EMBL/GenBank/DDBJ databases">
        <title>Transcriptomic and genomic resources for Thalictrum thalictroides and T. hernandezii: Facilitating candidate gene discovery in an emerging model plant lineage.</title>
        <authorList>
            <person name="Arias T."/>
            <person name="Riano-Pachon D.M."/>
            <person name="Di Stilio V.S."/>
        </authorList>
    </citation>
    <scope>NUCLEOTIDE SEQUENCE [LARGE SCALE GENOMIC DNA]</scope>
    <source>
        <strain evidence="12">cv. WT478/WT964</strain>
        <tissue evidence="11">Leaves</tissue>
    </source>
</reference>
<dbReference type="PANTHER" id="PTHR46442">
    <property type="entry name" value="DIRIGENT PROTEIN"/>
    <property type="match status" value="1"/>
</dbReference>
<comment type="subunit">
    <text evidence="4 9">Homodimer.</text>
</comment>
<dbReference type="InterPro" id="IPR049555">
    <property type="entry name" value="GDT1-like_CS"/>
</dbReference>
<keyword evidence="7 10" id="KW-1133">Transmembrane helix</keyword>
<comment type="similarity">
    <text evidence="3 9">Belongs to the plant dirigent protein family.</text>
</comment>
<dbReference type="PROSITE" id="PS01214">
    <property type="entry name" value="UPF0016"/>
    <property type="match status" value="1"/>
</dbReference>
<dbReference type="GO" id="GO:0046873">
    <property type="term" value="F:metal ion transmembrane transporter activity"/>
    <property type="evidence" value="ECO:0007669"/>
    <property type="project" value="InterPro"/>
</dbReference>
<comment type="subcellular location">
    <subcellularLocation>
        <location evidence="1">Membrane</location>
        <topology evidence="1">Multi-pass membrane protein</topology>
    </subcellularLocation>
    <subcellularLocation>
        <location evidence="9">Secreted</location>
        <location evidence="9">Extracellular space</location>
        <location evidence="9">Apoplast</location>
    </subcellularLocation>
</comment>
<evidence type="ECO:0000256" key="1">
    <source>
        <dbReference type="ARBA" id="ARBA00004141"/>
    </source>
</evidence>
<dbReference type="OrthoDB" id="442680at2759"/>
<dbReference type="InterPro" id="IPR001727">
    <property type="entry name" value="GDT1-like"/>
</dbReference>
<name>A0A7J6X771_THATH</name>
<keyword evidence="9" id="KW-0732">Signal</keyword>
<feature type="chain" id="PRO_5029948026" description="Dirigent protein" evidence="9">
    <location>
        <begin position="27"/>
        <end position="449"/>
    </location>
</feature>
<dbReference type="Pfam" id="PF03018">
    <property type="entry name" value="Dirigent"/>
    <property type="match status" value="1"/>
</dbReference>
<dbReference type="InterPro" id="IPR044859">
    <property type="entry name" value="Allene_oxi_cyc_Dirigent"/>
</dbReference>
<feature type="transmembrane region" description="Helical" evidence="10">
    <location>
        <begin position="428"/>
        <end position="448"/>
    </location>
</feature>
<dbReference type="Gene3D" id="2.40.480.10">
    <property type="entry name" value="Allene oxide cyclase-like"/>
    <property type="match status" value="1"/>
</dbReference>
<gene>
    <name evidence="11" type="ORF">FRX31_004800</name>
</gene>
<dbReference type="InterPro" id="IPR004265">
    <property type="entry name" value="Dirigent"/>
</dbReference>
<comment type="similarity">
    <text evidence="2">Belongs to the GDT1 family.</text>
</comment>
<protein>
    <recommendedName>
        <fullName evidence="9">Dirigent protein</fullName>
    </recommendedName>
</protein>
<accession>A0A7J6X771</accession>
<feature type="signal peptide" evidence="9">
    <location>
        <begin position="1"/>
        <end position="26"/>
    </location>
</feature>
<evidence type="ECO:0000313" key="11">
    <source>
        <dbReference type="EMBL" id="KAF5205621.1"/>
    </source>
</evidence>
<dbReference type="GO" id="GO:0009699">
    <property type="term" value="P:phenylpropanoid biosynthetic process"/>
    <property type="evidence" value="ECO:0007669"/>
    <property type="project" value="UniProtKB-ARBA"/>
</dbReference>
<evidence type="ECO:0000256" key="5">
    <source>
        <dbReference type="ARBA" id="ARBA00022525"/>
    </source>
</evidence>
<evidence type="ECO:0000313" key="12">
    <source>
        <dbReference type="Proteomes" id="UP000554482"/>
    </source>
</evidence>
<dbReference type="GO" id="GO:0048046">
    <property type="term" value="C:apoplast"/>
    <property type="evidence" value="ECO:0007669"/>
    <property type="project" value="UniProtKB-SubCell"/>
</dbReference>
<keyword evidence="12" id="KW-1185">Reference proteome</keyword>
<keyword evidence="8 10" id="KW-0472">Membrane</keyword>
<dbReference type="PANTHER" id="PTHR46442:SF4">
    <property type="entry name" value="DIRIGENT PROTEIN"/>
    <property type="match status" value="1"/>
</dbReference>
<feature type="transmembrane region" description="Helical" evidence="10">
    <location>
        <begin position="351"/>
        <end position="375"/>
    </location>
</feature>
<evidence type="ECO:0000256" key="6">
    <source>
        <dbReference type="ARBA" id="ARBA00022692"/>
    </source>
</evidence>
<keyword evidence="6 10" id="KW-0812">Transmembrane</keyword>
<evidence type="ECO:0000256" key="10">
    <source>
        <dbReference type="SAM" id="Phobius"/>
    </source>
</evidence>
<dbReference type="GO" id="GO:0016020">
    <property type="term" value="C:membrane"/>
    <property type="evidence" value="ECO:0007669"/>
    <property type="project" value="UniProtKB-SubCell"/>
</dbReference>
<evidence type="ECO:0000256" key="7">
    <source>
        <dbReference type="ARBA" id="ARBA00022989"/>
    </source>
</evidence>
<dbReference type="AlphaFoldDB" id="A0A7J6X771"/>